<keyword evidence="1" id="KW-0812">Transmembrane</keyword>
<dbReference type="EMBL" id="SMAR01000004">
    <property type="protein sequence ID" value="TCT42896.1"/>
    <property type="molecule type" value="Genomic_DNA"/>
</dbReference>
<feature type="transmembrane region" description="Helical" evidence="1">
    <location>
        <begin position="97"/>
        <end position="118"/>
    </location>
</feature>
<evidence type="ECO:0000256" key="2">
    <source>
        <dbReference type="SAM" id="SignalP"/>
    </source>
</evidence>
<proteinExistence type="predicted"/>
<comment type="caution">
    <text evidence="3">The sequence shown here is derived from an EMBL/GenBank/DDBJ whole genome shotgun (WGS) entry which is preliminary data.</text>
</comment>
<evidence type="ECO:0000256" key="1">
    <source>
        <dbReference type="SAM" id="Phobius"/>
    </source>
</evidence>
<name>A0A4R3NY14_9HYPH</name>
<keyword evidence="2" id="KW-0732">Signal</keyword>
<gene>
    <name evidence="3" type="ORF">EDC90_1004198</name>
</gene>
<evidence type="ECO:0000313" key="3">
    <source>
        <dbReference type="EMBL" id="TCT42896.1"/>
    </source>
</evidence>
<feature type="signal peptide" evidence="2">
    <location>
        <begin position="1"/>
        <end position="27"/>
    </location>
</feature>
<keyword evidence="1" id="KW-1133">Transmembrane helix</keyword>
<dbReference type="AlphaFoldDB" id="A0A4R3NY14"/>
<dbReference type="Proteomes" id="UP000295097">
    <property type="component" value="Unassembled WGS sequence"/>
</dbReference>
<protein>
    <submittedName>
        <fullName evidence="3">Uncharacterized protein</fullName>
    </submittedName>
</protein>
<organism evidence="3 4">
    <name type="scientific">Martelella mediterranea</name>
    <dbReference type="NCBI Taxonomy" id="293089"/>
    <lineage>
        <taxon>Bacteria</taxon>
        <taxon>Pseudomonadati</taxon>
        <taxon>Pseudomonadota</taxon>
        <taxon>Alphaproteobacteria</taxon>
        <taxon>Hyphomicrobiales</taxon>
        <taxon>Aurantimonadaceae</taxon>
        <taxon>Martelella</taxon>
    </lineage>
</organism>
<sequence length="165" mass="17791">MVRMARKPMAALVAAATMAASILPAEAMPLSGVRGAGFDISNVETVGWSTERRHVRRQYRPPPPPPPRGCRNCYNDYYPRGYYSRPPGPGWGWNGDAWVPLAVLGAGALIIGGAAAAANNNNRVPVQSGNGINRNCPRCFVRAFQGLTVLRIVLNVLAPELRRAV</sequence>
<dbReference type="RefSeq" id="WP_132309080.1">
    <property type="nucleotide sequence ID" value="NZ_SMAR01000004.1"/>
</dbReference>
<reference evidence="3 4" key="1">
    <citation type="submission" date="2019-03" db="EMBL/GenBank/DDBJ databases">
        <title>Freshwater and sediment microbial communities from various areas in North America, analyzing microbe dynamics in response to fracking.</title>
        <authorList>
            <person name="Lamendella R."/>
        </authorList>
    </citation>
    <scope>NUCLEOTIDE SEQUENCE [LARGE SCALE GENOMIC DNA]</scope>
    <source>
        <strain evidence="3 4">175.2</strain>
    </source>
</reference>
<feature type="non-terminal residue" evidence="3">
    <location>
        <position position="165"/>
    </location>
</feature>
<feature type="chain" id="PRO_5020466661" evidence="2">
    <location>
        <begin position="28"/>
        <end position="165"/>
    </location>
</feature>
<keyword evidence="1" id="KW-0472">Membrane</keyword>
<keyword evidence="4" id="KW-1185">Reference proteome</keyword>
<accession>A0A4R3NY14</accession>
<evidence type="ECO:0000313" key="4">
    <source>
        <dbReference type="Proteomes" id="UP000295097"/>
    </source>
</evidence>